<evidence type="ECO:0000256" key="22">
    <source>
        <dbReference type="SAM" id="MobiDB-lite"/>
    </source>
</evidence>
<evidence type="ECO:0000256" key="5">
    <source>
        <dbReference type="ARBA" id="ARBA00022475"/>
    </source>
</evidence>
<keyword evidence="12" id="KW-0146">Chitin degradation</keyword>
<keyword evidence="10 23" id="KW-0732">Signal</keyword>
<proteinExistence type="inferred from homology"/>
<keyword evidence="7" id="KW-0964">Secreted</keyword>
<keyword evidence="11" id="KW-0378">Hydrolase</keyword>
<evidence type="ECO:0000256" key="20">
    <source>
        <dbReference type="ARBA" id="ARBA00024056"/>
    </source>
</evidence>
<dbReference type="GO" id="GO:0004099">
    <property type="term" value="F:chitin deacetylase activity"/>
    <property type="evidence" value="ECO:0007669"/>
    <property type="project" value="UniProtKB-EC"/>
</dbReference>
<sequence length="514" mass="55506">MKLVASAVINFLVSVAVVNARISRALPVSRDESSHEQAKQSHHLERRAAISNAADLAKLADSSQECAGYKFPSSTALSGKYPFDDIASIVDGDDQASKVWSEIQKSGIVPNDVQPKGATADHYGILDQAFSSYDLKKDPDCWWTATGCTKPKHDNIGNDLTACPEPNTWGLTFDDGPNCSHNAFYDYLSQQKLKATMFYIGTNVKNLPYQAQRGLADGHDICVHTWSHRYMTTLTDEQVFAELYYTMRIIKDVTGVTTRCWRPPFGDVDDRVRSIAAGLGLRSIIWSDDTDDWKISPNGDLSPTKIGSYYQSIIDKQTQNKLGGHGVNVLTHELTLDTMGEFQKEFPKIKKAFANVVPLTACFNVTQPYVEDSYQYPIFSEYISGNVQPRGVPSLDGMPGIQVGSEMTIVPEKQQTGQGGFSSASKPATGSNSNSSSSSTSSSSSSTNSGTKSLAQSSSGSSSTSSVASTSASSSNGVPVDDNNTRKKSSASGVSFSKLLLSIPAFLCVTLAYL</sequence>
<dbReference type="GO" id="GO:0006032">
    <property type="term" value="P:chitin catabolic process"/>
    <property type="evidence" value="ECO:0007669"/>
    <property type="project" value="UniProtKB-KW"/>
</dbReference>
<evidence type="ECO:0000256" key="4">
    <source>
        <dbReference type="ARBA" id="ARBA00010973"/>
    </source>
</evidence>
<dbReference type="InterPro" id="IPR011330">
    <property type="entry name" value="Glyco_hydro/deAcase_b/a-brl"/>
</dbReference>
<evidence type="ECO:0000256" key="8">
    <source>
        <dbReference type="ARBA" id="ARBA00022622"/>
    </source>
</evidence>
<keyword evidence="18" id="KW-0961">Cell wall biogenesis/degradation</keyword>
<feature type="domain" description="NodB homology" evidence="24">
    <location>
        <begin position="167"/>
        <end position="357"/>
    </location>
</feature>
<comment type="subcellular location">
    <subcellularLocation>
        <location evidence="3">Cell membrane</location>
        <topology evidence="3">Lipid-anchor</topology>
        <topology evidence="3">GPI-anchor</topology>
    </subcellularLocation>
    <subcellularLocation>
        <location evidence="2">Secreted</location>
        <location evidence="2">Cell wall</location>
    </subcellularLocation>
</comment>
<dbReference type="AlphaFoldDB" id="A0AAF0JLP1"/>
<keyword evidence="16" id="KW-0170">Cobalt</keyword>
<feature type="signal peptide" evidence="23">
    <location>
        <begin position="1"/>
        <end position="20"/>
    </location>
</feature>
<feature type="compositionally biased region" description="Polar residues" evidence="22">
    <location>
        <begin position="414"/>
        <end position="428"/>
    </location>
</feature>
<dbReference type="GO" id="GO:0046872">
    <property type="term" value="F:metal ion binding"/>
    <property type="evidence" value="ECO:0007669"/>
    <property type="project" value="UniProtKB-KW"/>
</dbReference>
<evidence type="ECO:0000256" key="16">
    <source>
        <dbReference type="ARBA" id="ARBA00023285"/>
    </source>
</evidence>
<reference evidence="25" key="1">
    <citation type="submission" date="2023-02" db="EMBL/GenBank/DDBJ databases">
        <title>Mating type loci evolution in Malassezia.</title>
        <authorList>
            <person name="Coelho M.A."/>
        </authorList>
    </citation>
    <scope>NUCLEOTIDE SEQUENCE</scope>
    <source>
        <strain evidence="25">CBS 14136</strain>
    </source>
</reference>
<dbReference type="GO" id="GO:0000272">
    <property type="term" value="P:polysaccharide catabolic process"/>
    <property type="evidence" value="ECO:0007669"/>
    <property type="project" value="UniProtKB-KW"/>
</dbReference>
<comment type="cofactor">
    <cofactor evidence="1">
        <name>Co(2+)</name>
        <dbReference type="ChEBI" id="CHEBI:48828"/>
    </cofactor>
</comment>
<dbReference type="CDD" id="cd10952">
    <property type="entry name" value="CE4_MrCDA_like"/>
    <property type="match status" value="1"/>
</dbReference>
<evidence type="ECO:0000313" key="26">
    <source>
        <dbReference type="Proteomes" id="UP001214628"/>
    </source>
</evidence>
<dbReference type="InterPro" id="IPR050248">
    <property type="entry name" value="Polysacc_deacetylase_ArnD"/>
</dbReference>
<evidence type="ECO:0000256" key="6">
    <source>
        <dbReference type="ARBA" id="ARBA00022512"/>
    </source>
</evidence>
<evidence type="ECO:0000256" key="9">
    <source>
        <dbReference type="ARBA" id="ARBA00022723"/>
    </source>
</evidence>
<evidence type="ECO:0000256" key="18">
    <source>
        <dbReference type="ARBA" id="ARBA00023316"/>
    </source>
</evidence>
<evidence type="ECO:0000256" key="15">
    <source>
        <dbReference type="ARBA" id="ARBA00023277"/>
    </source>
</evidence>
<dbReference type="PANTHER" id="PTHR10587:SF98">
    <property type="entry name" value="CHITIN DEACETYLASE"/>
    <property type="match status" value="1"/>
</dbReference>
<feature type="chain" id="PRO_5042216673" description="chitin deacetylase" evidence="23">
    <location>
        <begin position="21"/>
        <end position="514"/>
    </location>
</feature>
<dbReference type="PANTHER" id="PTHR10587">
    <property type="entry name" value="GLYCOSYL TRANSFERASE-RELATED"/>
    <property type="match status" value="1"/>
</dbReference>
<keyword evidence="17" id="KW-0449">Lipoprotein</keyword>
<name>A0AAF0JLP1_9BASI</name>
<evidence type="ECO:0000256" key="10">
    <source>
        <dbReference type="ARBA" id="ARBA00022729"/>
    </source>
</evidence>
<keyword evidence="6" id="KW-0134">Cell wall</keyword>
<dbReference type="InterPro" id="IPR002509">
    <property type="entry name" value="NODB_dom"/>
</dbReference>
<comment type="similarity">
    <text evidence="4">Belongs to the polysaccharide deacetylase family.</text>
</comment>
<evidence type="ECO:0000256" key="21">
    <source>
        <dbReference type="ARBA" id="ARBA00048494"/>
    </source>
</evidence>
<evidence type="ECO:0000256" key="3">
    <source>
        <dbReference type="ARBA" id="ARBA00004609"/>
    </source>
</evidence>
<dbReference type="EMBL" id="CP118378">
    <property type="protein sequence ID" value="WFD44341.1"/>
    <property type="molecule type" value="Genomic_DNA"/>
</dbReference>
<dbReference type="Pfam" id="PF01522">
    <property type="entry name" value="Polysacc_deac_1"/>
    <property type="match status" value="1"/>
</dbReference>
<keyword evidence="14" id="KW-0325">Glycoprotein</keyword>
<dbReference type="GO" id="GO:0009272">
    <property type="term" value="P:fungal-type cell wall biogenesis"/>
    <property type="evidence" value="ECO:0007669"/>
    <property type="project" value="UniProtKB-ARBA"/>
</dbReference>
<keyword evidence="8" id="KW-0336">GPI-anchor</keyword>
<accession>A0AAF0JLP1</accession>
<evidence type="ECO:0000256" key="7">
    <source>
        <dbReference type="ARBA" id="ARBA00022525"/>
    </source>
</evidence>
<evidence type="ECO:0000256" key="1">
    <source>
        <dbReference type="ARBA" id="ARBA00001941"/>
    </source>
</evidence>
<dbReference type="SUPFAM" id="SSF88713">
    <property type="entry name" value="Glycoside hydrolase/deacetylase"/>
    <property type="match status" value="1"/>
</dbReference>
<keyword evidence="9" id="KW-0479">Metal-binding</keyword>
<evidence type="ECO:0000256" key="11">
    <source>
        <dbReference type="ARBA" id="ARBA00022801"/>
    </source>
</evidence>
<evidence type="ECO:0000259" key="24">
    <source>
        <dbReference type="PROSITE" id="PS51677"/>
    </source>
</evidence>
<evidence type="ECO:0000256" key="23">
    <source>
        <dbReference type="SAM" id="SignalP"/>
    </source>
</evidence>
<dbReference type="Gene3D" id="3.20.20.370">
    <property type="entry name" value="Glycoside hydrolase/deacetylase"/>
    <property type="match status" value="1"/>
</dbReference>
<evidence type="ECO:0000313" key="25">
    <source>
        <dbReference type="EMBL" id="WFD44341.1"/>
    </source>
</evidence>
<comment type="catalytic activity">
    <reaction evidence="21">
        <text>[(1-&gt;4)-N-acetyl-beta-D-glucosaminyl](n) + n H2O = chitosan + n acetate</text>
        <dbReference type="Rhea" id="RHEA:10464"/>
        <dbReference type="Rhea" id="RHEA-COMP:9593"/>
        <dbReference type="Rhea" id="RHEA-COMP:9597"/>
        <dbReference type="ChEBI" id="CHEBI:15377"/>
        <dbReference type="ChEBI" id="CHEBI:17029"/>
        <dbReference type="ChEBI" id="CHEBI:30089"/>
        <dbReference type="ChEBI" id="CHEBI:57704"/>
        <dbReference type="EC" id="3.5.1.41"/>
    </reaction>
    <physiologicalReaction direction="left-to-right" evidence="21">
        <dbReference type="Rhea" id="RHEA:10465"/>
    </physiologicalReaction>
</comment>
<keyword evidence="26" id="KW-1185">Reference proteome</keyword>
<evidence type="ECO:0000256" key="13">
    <source>
        <dbReference type="ARBA" id="ARBA00023136"/>
    </source>
</evidence>
<feature type="region of interest" description="Disordered" evidence="22">
    <location>
        <begin position="414"/>
        <end position="491"/>
    </location>
</feature>
<keyword evidence="5" id="KW-1003">Cell membrane</keyword>
<evidence type="ECO:0000256" key="19">
    <source>
        <dbReference type="ARBA" id="ARBA00023326"/>
    </source>
</evidence>
<protein>
    <recommendedName>
        <fullName evidence="20">chitin deacetylase</fullName>
        <ecNumber evidence="20">3.5.1.41</ecNumber>
    </recommendedName>
</protein>
<dbReference type="GO" id="GO:0005886">
    <property type="term" value="C:plasma membrane"/>
    <property type="evidence" value="ECO:0007669"/>
    <property type="project" value="UniProtKB-SubCell"/>
</dbReference>
<evidence type="ECO:0000256" key="2">
    <source>
        <dbReference type="ARBA" id="ARBA00004191"/>
    </source>
</evidence>
<dbReference type="GO" id="GO:0071555">
    <property type="term" value="P:cell wall organization"/>
    <property type="evidence" value="ECO:0007669"/>
    <property type="project" value="UniProtKB-KW"/>
</dbReference>
<keyword evidence="13" id="KW-0472">Membrane</keyword>
<dbReference type="Proteomes" id="UP001214628">
    <property type="component" value="Chromosome 4"/>
</dbReference>
<feature type="compositionally biased region" description="Low complexity" evidence="22">
    <location>
        <begin position="429"/>
        <end position="477"/>
    </location>
</feature>
<gene>
    <name evidence="25" type="ORF">MPSI1_003008</name>
</gene>
<organism evidence="25 26">
    <name type="scientific">Malassezia psittaci</name>
    <dbReference type="NCBI Taxonomy" id="1821823"/>
    <lineage>
        <taxon>Eukaryota</taxon>
        <taxon>Fungi</taxon>
        <taxon>Dikarya</taxon>
        <taxon>Basidiomycota</taxon>
        <taxon>Ustilaginomycotina</taxon>
        <taxon>Malasseziomycetes</taxon>
        <taxon>Malasseziales</taxon>
        <taxon>Malasseziaceae</taxon>
        <taxon>Malassezia</taxon>
    </lineage>
</organism>
<keyword evidence="15" id="KW-0119">Carbohydrate metabolism</keyword>
<evidence type="ECO:0000256" key="12">
    <source>
        <dbReference type="ARBA" id="ARBA00023024"/>
    </source>
</evidence>
<evidence type="ECO:0000256" key="17">
    <source>
        <dbReference type="ARBA" id="ARBA00023288"/>
    </source>
</evidence>
<keyword evidence="19" id="KW-0624">Polysaccharide degradation</keyword>
<dbReference type="FunFam" id="3.20.20.370:FF:000004">
    <property type="entry name" value="Related to Chitin deacetylase"/>
    <property type="match status" value="1"/>
</dbReference>
<evidence type="ECO:0000256" key="14">
    <source>
        <dbReference type="ARBA" id="ARBA00023180"/>
    </source>
</evidence>
<dbReference type="EC" id="3.5.1.41" evidence="20"/>
<dbReference type="PROSITE" id="PS51677">
    <property type="entry name" value="NODB"/>
    <property type="match status" value="1"/>
</dbReference>
<dbReference type="GO" id="GO:0098552">
    <property type="term" value="C:side of membrane"/>
    <property type="evidence" value="ECO:0007669"/>
    <property type="project" value="UniProtKB-KW"/>
</dbReference>